<keyword evidence="4" id="KW-1185">Reference proteome</keyword>
<dbReference type="HOGENOM" id="CLU_046025_0_0_1"/>
<dbReference type="AlphaFoldDB" id="A0A0C2WMP7"/>
<reference evidence="3 4" key="1">
    <citation type="submission" date="2014-04" db="EMBL/GenBank/DDBJ databases">
        <title>Evolutionary Origins and Diversification of the Mycorrhizal Mutualists.</title>
        <authorList>
            <consortium name="DOE Joint Genome Institute"/>
            <consortium name="Mycorrhizal Genomics Consortium"/>
            <person name="Kohler A."/>
            <person name="Kuo A."/>
            <person name="Nagy L.G."/>
            <person name="Floudas D."/>
            <person name="Copeland A."/>
            <person name="Barry K.W."/>
            <person name="Cichocki N."/>
            <person name="Veneault-Fourrey C."/>
            <person name="LaButti K."/>
            <person name="Lindquist E.A."/>
            <person name="Lipzen A."/>
            <person name="Lundell T."/>
            <person name="Morin E."/>
            <person name="Murat C."/>
            <person name="Riley R."/>
            <person name="Ohm R."/>
            <person name="Sun H."/>
            <person name="Tunlid A."/>
            <person name="Henrissat B."/>
            <person name="Grigoriev I.V."/>
            <person name="Hibbett D.S."/>
            <person name="Martin F."/>
        </authorList>
    </citation>
    <scope>NUCLEOTIDE SEQUENCE [LARGE SCALE GENOMIC DNA]</scope>
    <source>
        <strain evidence="3 4">Koide BX008</strain>
    </source>
</reference>
<evidence type="ECO:0000313" key="3">
    <source>
        <dbReference type="EMBL" id="KIL57483.1"/>
    </source>
</evidence>
<gene>
    <name evidence="3" type="ORF">M378DRAFT_383427</name>
</gene>
<keyword evidence="1" id="KW-0812">Transmembrane</keyword>
<evidence type="ECO:0000313" key="4">
    <source>
        <dbReference type="Proteomes" id="UP000054549"/>
    </source>
</evidence>
<dbReference type="OrthoDB" id="3231781at2759"/>
<feature type="transmembrane region" description="Helical" evidence="1">
    <location>
        <begin position="117"/>
        <end position="139"/>
    </location>
</feature>
<evidence type="ECO:0000256" key="1">
    <source>
        <dbReference type="SAM" id="Phobius"/>
    </source>
</evidence>
<dbReference type="Proteomes" id="UP000054549">
    <property type="component" value="Unassembled WGS sequence"/>
</dbReference>
<feature type="transmembrane region" description="Helical" evidence="1">
    <location>
        <begin position="159"/>
        <end position="185"/>
    </location>
</feature>
<dbReference type="EMBL" id="KN818368">
    <property type="protein sequence ID" value="KIL57483.1"/>
    <property type="molecule type" value="Genomic_DNA"/>
</dbReference>
<feature type="transmembrane region" description="Helical" evidence="1">
    <location>
        <begin position="86"/>
        <end position="105"/>
    </location>
</feature>
<dbReference type="STRING" id="946122.A0A0C2WMP7"/>
<feature type="transmembrane region" description="Helical" evidence="1">
    <location>
        <begin position="197"/>
        <end position="222"/>
    </location>
</feature>
<sequence length="306" mass="34753">MDINTTLGPLLIGTLIATFLSGMNALQTILYFRLYPEDTIRIKALVTVIWILDVIDTAFIWVTLWWFFIENFGRMPEINPEQNPEFLPGIFVLTFINTLVAHMFYLRRIFSLSHQNVWITTPVLILGLCRVGSGIVNIVVSLNFQSLSQFLASGFQVKWVLFLSYVLAAATDFAIMVTIIALLWLGRRQSISLGNVLNQLVLYTIEAGVLTTFTAIAVVIAWRVQEHSLTFFAISLFLPKVYAVTLLGSLNLRHQLRHTRNPQISQDWNMTDVGDTPMRSRGLSDMEFRSRTTMTQVNETDSVPMV</sequence>
<protein>
    <recommendedName>
        <fullName evidence="2">DUF6534 domain-containing protein</fullName>
    </recommendedName>
</protein>
<proteinExistence type="predicted"/>
<feature type="transmembrane region" description="Helical" evidence="1">
    <location>
        <begin position="228"/>
        <end position="250"/>
    </location>
</feature>
<feature type="transmembrane region" description="Helical" evidence="1">
    <location>
        <begin position="44"/>
        <end position="66"/>
    </location>
</feature>
<dbReference type="InParanoid" id="A0A0C2WMP7"/>
<organism evidence="3 4">
    <name type="scientific">Amanita muscaria (strain Koide BX008)</name>
    <dbReference type="NCBI Taxonomy" id="946122"/>
    <lineage>
        <taxon>Eukaryota</taxon>
        <taxon>Fungi</taxon>
        <taxon>Dikarya</taxon>
        <taxon>Basidiomycota</taxon>
        <taxon>Agaricomycotina</taxon>
        <taxon>Agaricomycetes</taxon>
        <taxon>Agaricomycetidae</taxon>
        <taxon>Agaricales</taxon>
        <taxon>Pluteineae</taxon>
        <taxon>Amanitaceae</taxon>
        <taxon>Amanita</taxon>
    </lineage>
</organism>
<dbReference type="PANTHER" id="PTHR40465:SF1">
    <property type="entry name" value="DUF6534 DOMAIN-CONTAINING PROTEIN"/>
    <property type="match status" value="1"/>
</dbReference>
<keyword evidence="1" id="KW-0472">Membrane</keyword>
<accession>A0A0C2WMP7</accession>
<name>A0A0C2WMP7_AMAMK</name>
<feature type="transmembrane region" description="Helical" evidence="1">
    <location>
        <begin position="12"/>
        <end position="32"/>
    </location>
</feature>
<dbReference type="Pfam" id="PF20152">
    <property type="entry name" value="DUF6534"/>
    <property type="match status" value="1"/>
</dbReference>
<evidence type="ECO:0000259" key="2">
    <source>
        <dbReference type="Pfam" id="PF20152"/>
    </source>
</evidence>
<keyword evidence="1" id="KW-1133">Transmembrane helix</keyword>
<dbReference type="PANTHER" id="PTHR40465">
    <property type="entry name" value="CHROMOSOME 1, WHOLE GENOME SHOTGUN SEQUENCE"/>
    <property type="match status" value="1"/>
</dbReference>
<dbReference type="InterPro" id="IPR045339">
    <property type="entry name" value="DUF6534"/>
</dbReference>
<feature type="domain" description="DUF6534" evidence="2">
    <location>
        <begin position="168"/>
        <end position="254"/>
    </location>
</feature>